<feature type="domain" description="AP complex mu/sigma subunit" evidence="9">
    <location>
        <begin position="68"/>
        <end position="203"/>
    </location>
</feature>
<evidence type="ECO:0000256" key="1">
    <source>
        <dbReference type="ARBA" id="ARBA00004141"/>
    </source>
</evidence>
<dbReference type="NCBIfam" id="TIGR00820">
    <property type="entry name" value="zip"/>
    <property type="match status" value="1"/>
</dbReference>
<feature type="transmembrane region" description="Helical" evidence="8">
    <location>
        <begin position="540"/>
        <end position="562"/>
    </location>
</feature>
<comment type="caution">
    <text evidence="8">Lacks conserved residue(s) required for the propagation of feature annotation.</text>
</comment>
<dbReference type="Pfam" id="PF01217">
    <property type="entry name" value="Clat_adaptor_s"/>
    <property type="match status" value="1"/>
</dbReference>
<dbReference type="PANTHER" id="PTHR11040:SF176">
    <property type="entry name" value="BNAA09G13960D PROTEIN"/>
    <property type="match status" value="1"/>
</dbReference>
<proteinExistence type="inferred from homology"/>
<evidence type="ECO:0000256" key="6">
    <source>
        <dbReference type="ARBA" id="ARBA00023065"/>
    </source>
</evidence>
<evidence type="ECO:0000256" key="8">
    <source>
        <dbReference type="RuleBase" id="RU362088"/>
    </source>
</evidence>
<evidence type="ECO:0000256" key="3">
    <source>
        <dbReference type="ARBA" id="ARBA00022448"/>
    </source>
</evidence>
<feature type="transmembrane region" description="Helical" evidence="8">
    <location>
        <begin position="283"/>
        <end position="307"/>
    </location>
</feature>
<dbReference type="InterPro" id="IPR011012">
    <property type="entry name" value="Longin-like_dom_sf"/>
</dbReference>
<dbReference type="SUPFAM" id="SSF64356">
    <property type="entry name" value="SNARE-like"/>
    <property type="match status" value="1"/>
</dbReference>
<keyword evidence="7 8" id="KW-0472">Membrane</keyword>
<protein>
    <recommendedName>
        <fullName evidence="9">AP complex mu/sigma subunit domain-containing protein</fullName>
    </recommendedName>
</protein>
<dbReference type="EMBL" id="JADBGQ010000008">
    <property type="protein sequence ID" value="KAG5382998.1"/>
    <property type="molecule type" value="Genomic_DNA"/>
</dbReference>
<sequence>MWHLSIGGRRFALLTTNKIWCYHNKLESAIYNALEKAQRERERDLLFQVLELSPPISSPLAMELPPKVKNILLLDSEGKRIAAKYYSGDWPTNTAKEAFEKAVFSKTQKTNARTEVEVTALENNIIVYKFVQDLHFFVTGGEEENELILASVLQGLFDAVNLLLRGNADKREALDNLDLIFLCFDEIIDGGIVLETDANVIAEKAGINSIDPNAPLSEQTISQALATAREHLTRFLLLFSSVLKKTATESILQIVHDTMAASSSTILCNASESDPCRDDSAAFLLKLVAIASILLSGAAGVSVPLIGRNRRFLQTDGSLFVTAKAFAAGVILATGFVHMLAGGTEALKNPCLPEFPWSKFPFPGFFAMVAALITLLVDFMGTQYYERKQEREADDDQLQGLVVPLVGEGECNVEKVFGEEDSGGIHIVGIHAHAAHHRHSHPHGHGSCDGHSKIDIGHGHGHGHVHGGLELGSSARHVVVSQVLELGIVSHSIIIGISLGVSQSPCTIRPLIAALSFHQFFEGFALGGCISQAQFRNKSATIMACFFALTTPIGIGIGTAVASSFNSHSVGALVTEGVLDSLSAGILVYMALVDLIAADFLSKRMSCNFRLQIVSYLMLFLGAGLMSSLAIWA</sequence>
<dbReference type="InterPro" id="IPR022775">
    <property type="entry name" value="AP_mu_sigma_su"/>
</dbReference>
<evidence type="ECO:0000256" key="4">
    <source>
        <dbReference type="ARBA" id="ARBA00022692"/>
    </source>
</evidence>
<name>A0ABQ7L8U1_BRACM</name>
<dbReference type="InterPro" id="IPR003689">
    <property type="entry name" value="ZIP"/>
</dbReference>
<feature type="transmembrane region" description="Helical" evidence="8">
    <location>
        <begin position="360"/>
        <end position="381"/>
    </location>
</feature>
<evidence type="ECO:0000256" key="7">
    <source>
        <dbReference type="ARBA" id="ARBA00023136"/>
    </source>
</evidence>
<keyword evidence="3 8" id="KW-0813">Transport</keyword>
<keyword evidence="4 8" id="KW-0812">Transmembrane</keyword>
<dbReference type="PANTHER" id="PTHR11040">
    <property type="entry name" value="ZINC/IRON TRANSPORTER"/>
    <property type="match status" value="1"/>
</dbReference>
<comment type="subcellular location">
    <subcellularLocation>
        <location evidence="1 8">Membrane</location>
        <topology evidence="1 8">Multi-pass membrane protein</topology>
    </subcellularLocation>
</comment>
<dbReference type="Proteomes" id="UP000823674">
    <property type="component" value="Chromosome A09"/>
</dbReference>
<evidence type="ECO:0000259" key="9">
    <source>
        <dbReference type="Pfam" id="PF01217"/>
    </source>
</evidence>
<accession>A0ABQ7L8U1</accession>
<feature type="transmembrane region" description="Helical" evidence="8">
    <location>
        <begin position="582"/>
        <end position="601"/>
    </location>
</feature>
<dbReference type="CDD" id="cd14829">
    <property type="entry name" value="Zeta-COP"/>
    <property type="match status" value="1"/>
</dbReference>
<reference evidence="10 11" key="1">
    <citation type="submission" date="2021-03" db="EMBL/GenBank/DDBJ databases">
        <authorList>
            <person name="King G.J."/>
            <person name="Bancroft I."/>
            <person name="Baten A."/>
            <person name="Bloomfield J."/>
            <person name="Borpatragohain P."/>
            <person name="He Z."/>
            <person name="Irish N."/>
            <person name="Irwin J."/>
            <person name="Liu K."/>
            <person name="Mauleon R.P."/>
            <person name="Moore J."/>
            <person name="Morris R."/>
            <person name="Ostergaard L."/>
            <person name="Wang B."/>
            <person name="Wells R."/>
        </authorList>
    </citation>
    <scope>NUCLEOTIDE SEQUENCE [LARGE SCALE GENOMIC DNA]</scope>
    <source>
        <strain evidence="10">R-o-18</strain>
        <tissue evidence="10">Leaf</tissue>
    </source>
</reference>
<dbReference type="Pfam" id="PF02535">
    <property type="entry name" value="Zip"/>
    <property type="match status" value="1"/>
</dbReference>
<dbReference type="Gene3D" id="3.30.450.60">
    <property type="match status" value="1"/>
</dbReference>
<keyword evidence="5 8" id="KW-1133">Transmembrane helix</keyword>
<feature type="transmembrane region" description="Helical" evidence="8">
    <location>
        <begin position="613"/>
        <end position="632"/>
    </location>
</feature>
<comment type="similarity">
    <text evidence="2 8">Belongs to the ZIP transporter (TC 2.A.5) family.</text>
</comment>
<gene>
    <name evidence="10" type="primary">A09p019510.1_BraROA</name>
    <name evidence="10" type="ORF">IGI04_034468</name>
</gene>
<dbReference type="InterPro" id="IPR004698">
    <property type="entry name" value="Zn/Fe_permease_fun/pln"/>
</dbReference>
<evidence type="ECO:0000256" key="5">
    <source>
        <dbReference type="ARBA" id="ARBA00022989"/>
    </source>
</evidence>
<keyword evidence="6 8" id="KW-0406">Ion transport</keyword>
<evidence type="ECO:0000313" key="10">
    <source>
        <dbReference type="EMBL" id="KAG5382998.1"/>
    </source>
</evidence>
<evidence type="ECO:0000313" key="11">
    <source>
        <dbReference type="Proteomes" id="UP000823674"/>
    </source>
</evidence>
<keyword evidence="11" id="KW-1185">Reference proteome</keyword>
<organism evidence="10 11">
    <name type="scientific">Brassica rapa subsp. trilocularis</name>
    <dbReference type="NCBI Taxonomy" id="1813537"/>
    <lineage>
        <taxon>Eukaryota</taxon>
        <taxon>Viridiplantae</taxon>
        <taxon>Streptophyta</taxon>
        <taxon>Embryophyta</taxon>
        <taxon>Tracheophyta</taxon>
        <taxon>Spermatophyta</taxon>
        <taxon>Magnoliopsida</taxon>
        <taxon>eudicotyledons</taxon>
        <taxon>Gunneridae</taxon>
        <taxon>Pentapetalae</taxon>
        <taxon>rosids</taxon>
        <taxon>malvids</taxon>
        <taxon>Brassicales</taxon>
        <taxon>Brassicaceae</taxon>
        <taxon>Brassiceae</taxon>
        <taxon>Brassica</taxon>
    </lineage>
</organism>
<feature type="transmembrane region" description="Helical" evidence="8">
    <location>
        <begin position="319"/>
        <end position="340"/>
    </location>
</feature>
<comment type="caution">
    <text evidence="10">The sequence shown here is derived from an EMBL/GenBank/DDBJ whole genome shotgun (WGS) entry which is preliminary data.</text>
</comment>
<evidence type="ECO:0000256" key="2">
    <source>
        <dbReference type="ARBA" id="ARBA00006939"/>
    </source>
</evidence>